<accession>A0A448XLL1</accession>
<feature type="compositionally biased region" description="Basic and acidic residues" evidence="1">
    <location>
        <begin position="80"/>
        <end position="93"/>
    </location>
</feature>
<dbReference type="OrthoDB" id="69646at2759"/>
<evidence type="ECO:0000313" key="2">
    <source>
        <dbReference type="EMBL" id="VEL39559.1"/>
    </source>
</evidence>
<gene>
    <name evidence="2" type="ORF">PXEA_LOCUS32999</name>
</gene>
<dbReference type="EMBL" id="CAAALY010261666">
    <property type="protein sequence ID" value="VEL39559.1"/>
    <property type="molecule type" value="Genomic_DNA"/>
</dbReference>
<reference evidence="2" key="1">
    <citation type="submission" date="2018-11" db="EMBL/GenBank/DDBJ databases">
        <authorList>
            <consortium name="Pathogen Informatics"/>
        </authorList>
    </citation>
    <scope>NUCLEOTIDE SEQUENCE</scope>
</reference>
<evidence type="ECO:0000256" key="1">
    <source>
        <dbReference type="SAM" id="MobiDB-lite"/>
    </source>
</evidence>
<evidence type="ECO:0000313" key="3">
    <source>
        <dbReference type="Proteomes" id="UP000784294"/>
    </source>
</evidence>
<comment type="caution">
    <text evidence="2">The sequence shown here is derived from an EMBL/GenBank/DDBJ whole genome shotgun (WGS) entry which is preliminary data.</text>
</comment>
<feature type="region of interest" description="Disordered" evidence="1">
    <location>
        <begin position="70"/>
        <end position="93"/>
    </location>
</feature>
<dbReference type="AlphaFoldDB" id="A0A448XLL1"/>
<keyword evidence="3" id="KW-1185">Reference proteome</keyword>
<organism evidence="2 3">
    <name type="scientific">Protopolystoma xenopodis</name>
    <dbReference type="NCBI Taxonomy" id="117903"/>
    <lineage>
        <taxon>Eukaryota</taxon>
        <taxon>Metazoa</taxon>
        <taxon>Spiralia</taxon>
        <taxon>Lophotrochozoa</taxon>
        <taxon>Platyhelminthes</taxon>
        <taxon>Monogenea</taxon>
        <taxon>Polyopisthocotylea</taxon>
        <taxon>Polystomatidea</taxon>
        <taxon>Polystomatidae</taxon>
        <taxon>Protopolystoma</taxon>
    </lineage>
</organism>
<dbReference type="Proteomes" id="UP000784294">
    <property type="component" value="Unassembled WGS sequence"/>
</dbReference>
<protein>
    <submittedName>
        <fullName evidence="2">Uncharacterized protein</fullName>
    </submittedName>
</protein>
<name>A0A448XLL1_9PLAT</name>
<proteinExistence type="predicted"/>
<sequence>MHACLARWPVTTPRGFLPLPSQPDFQAASPPSNSTGSDFATVVGCTYWLRLATDSGVAVSIAGAVAAALRDQPPLPQQQHQHDRGNRSYDRLDTRYRPDMDRSYLFAPYPSEGHWYLSLYTECYSAEPSYCAEILGIGIDAAIVVRTKACIDFRCREIGEPPTVTPSRVMDTNVRQTVQLLGQPYPFGVSPRTRWRPEWWWDQLRASYLHHSVAKRSRNASHSDSLLESRVQPPNAPFDLSLLYAPYHRLAVVLETYRKAGLHTPGT</sequence>